<accession>A0A443PUJ0</accession>
<gene>
    <name evidence="1" type="ORF">CKAN_02371900</name>
</gene>
<proteinExistence type="predicted"/>
<sequence length="471" mass="51789">MRKLRWAMDGGFWDLDMATPRTIDGSARAVPGNPLPLGLSRGTKLSRPKQLDFMHRFMSMPFVPCYAGDPLRRGDGCSFQRVVAFPFGENWFATILGQFHLQKFVSSFKGSASSHSTESPWMKNLMTHLCDKSLYALGLCSEFFIGPDRSLLLSSEAYGNKSGHRSKAVFHQELPRHDLTLEALWPGLFVDNIGNYWDVPLSVAIDLASVASNSGLSYHLCLQHNSGHPKQFSGDETSEVPPSLLPGLCAKAAFSIKKDEDIWRNKGGKLKMVQPYDFFLSDPHVSVSGIIGTVASATCRDSSVKPPTEDGSLVFSAFSLSSEGIRCAISADLFASVSCSAQYGNFQRLFFDLTRLNTRLDFPSGSKFIAGAATLAGNFYKSQWPTPEAVHAVCPNVMLSLQQQIVGPISLRVDSRISLGPKTSCSDRIAQVDDSVFAVEYALKVLGSAKAIAWYSPKQQEFMVELRFFES</sequence>
<organism evidence="1 2">
    <name type="scientific">Cinnamomum micranthum f. kanehirae</name>
    <dbReference type="NCBI Taxonomy" id="337451"/>
    <lineage>
        <taxon>Eukaryota</taxon>
        <taxon>Viridiplantae</taxon>
        <taxon>Streptophyta</taxon>
        <taxon>Embryophyta</taxon>
        <taxon>Tracheophyta</taxon>
        <taxon>Spermatophyta</taxon>
        <taxon>Magnoliopsida</taxon>
        <taxon>Magnoliidae</taxon>
        <taxon>Laurales</taxon>
        <taxon>Lauraceae</taxon>
        <taxon>Cinnamomum</taxon>
    </lineage>
</organism>
<dbReference type="GO" id="GO:0009941">
    <property type="term" value="C:chloroplast envelope"/>
    <property type="evidence" value="ECO:0007669"/>
    <property type="project" value="TreeGrafter"/>
</dbReference>
<name>A0A443PUJ0_9MAGN</name>
<evidence type="ECO:0000313" key="1">
    <source>
        <dbReference type="EMBL" id="RWR94428.1"/>
    </source>
</evidence>
<protein>
    <submittedName>
        <fullName evidence="1">Protein TRIGALACTOSYLDIACYLGLYCEROL 4, chloroplastic</fullName>
    </submittedName>
</protein>
<dbReference type="PANTHER" id="PTHR34954">
    <property type="entry name" value="EXPRESSED PROTEIN"/>
    <property type="match status" value="1"/>
</dbReference>
<dbReference type="PANTHER" id="PTHR34954:SF4">
    <property type="entry name" value="PROTEIN TRIGALACTOSYLDIACYLGLYCEROL 4, CHLOROPLASTIC"/>
    <property type="match status" value="1"/>
</dbReference>
<dbReference type="GO" id="GO:0034196">
    <property type="term" value="P:acylglycerol transport"/>
    <property type="evidence" value="ECO:0007669"/>
    <property type="project" value="InterPro"/>
</dbReference>
<dbReference type="InterPro" id="IPR044160">
    <property type="entry name" value="TGD4-like"/>
</dbReference>
<dbReference type="STRING" id="337451.A0A443PUJ0"/>
<dbReference type="GO" id="GO:0070300">
    <property type="term" value="F:phosphatidic acid binding"/>
    <property type="evidence" value="ECO:0007669"/>
    <property type="project" value="InterPro"/>
</dbReference>
<dbReference type="AlphaFoldDB" id="A0A443PUJ0"/>
<comment type="caution">
    <text evidence="1">The sequence shown here is derived from an EMBL/GenBank/DDBJ whole genome shotgun (WGS) entry which is preliminary data.</text>
</comment>
<reference evidence="1 2" key="1">
    <citation type="journal article" date="2019" name="Nat. Plants">
        <title>Stout camphor tree genome fills gaps in understanding of flowering plant genome evolution.</title>
        <authorList>
            <person name="Chaw S.M."/>
            <person name="Liu Y.C."/>
            <person name="Wu Y.W."/>
            <person name="Wang H.Y."/>
            <person name="Lin C.I."/>
            <person name="Wu C.S."/>
            <person name="Ke H.M."/>
            <person name="Chang L.Y."/>
            <person name="Hsu C.Y."/>
            <person name="Yang H.T."/>
            <person name="Sudianto E."/>
            <person name="Hsu M.H."/>
            <person name="Wu K.P."/>
            <person name="Wang L.N."/>
            <person name="Leebens-Mack J.H."/>
            <person name="Tsai I.J."/>
        </authorList>
    </citation>
    <scope>NUCLEOTIDE SEQUENCE [LARGE SCALE GENOMIC DNA]</scope>
    <source>
        <strain evidence="2">cv. Chaw 1501</strain>
        <tissue evidence="1">Young leaves</tissue>
    </source>
</reference>
<dbReference type="GO" id="GO:1990052">
    <property type="term" value="P:ER to chloroplast lipid transport"/>
    <property type="evidence" value="ECO:0007669"/>
    <property type="project" value="InterPro"/>
</dbReference>
<dbReference type="EMBL" id="QPKB01000010">
    <property type="protein sequence ID" value="RWR94428.1"/>
    <property type="molecule type" value="Genomic_DNA"/>
</dbReference>
<keyword evidence="2" id="KW-1185">Reference proteome</keyword>
<evidence type="ECO:0000313" key="2">
    <source>
        <dbReference type="Proteomes" id="UP000283530"/>
    </source>
</evidence>
<dbReference type="Proteomes" id="UP000283530">
    <property type="component" value="Unassembled WGS sequence"/>
</dbReference>
<dbReference type="OrthoDB" id="512148at2759"/>